<comment type="pathway">
    <text evidence="1">Siderophore biosynthesis.</text>
</comment>
<reference evidence="3 4" key="1">
    <citation type="submission" date="2019-11" db="EMBL/GenBank/DDBJ databases">
        <title>Pedobacter petrophilus genome.</title>
        <authorList>
            <person name="Feldbauer M.J."/>
            <person name="Newman J.D."/>
        </authorList>
    </citation>
    <scope>NUCLEOTIDE SEQUENCE [LARGE SCALE GENOMIC DNA]</scope>
    <source>
        <strain evidence="3 4">LMG 29686</strain>
    </source>
</reference>
<dbReference type="Pfam" id="PF13523">
    <property type="entry name" value="Acetyltransf_8"/>
    <property type="match status" value="1"/>
</dbReference>
<evidence type="ECO:0000313" key="4">
    <source>
        <dbReference type="Proteomes" id="UP000487757"/>
    </source>
</evidence>
<dbReference type="PANTHER" id="PTHR31438">
    <property type="entry name" value="LYSINE N-ACYLTRANSFERASE C17G9.06C-RELATED"/>
    <property type="match status" value="1"/>
</dbReference>
<feature type="domain" description="Acyltransferase MbtK/IucB-like conserved" evidence="2">
    <location>
        <begin position="300"/>
        <end position="349"/>
    </location>
</feature>
<accession>A0A7K0G4L4</accession>
<protein>
    <submittedName>
        <fullName evidence="3">GNAT family N-acetyltransferase</fullName>
    </submittedName>
</protein>
<dbReference type="GO" id="GO:0019290">
    <property type="term" value="P:siderophore biosynthetic process"/>
    <property type="evidence" value="ECO:0007669"/>
    <property type="project" value="InterPro"/>
</dbReference>
<proteinExistence type="predicted"/>
<dbReference type="SUPFAM" id="SSF55729">
    <property type="entry name" value="Acyl-CoA N-acyltransferases (Nat)"/>
    <property type="match status" value="1"/>
</dbReference>
<dbReference type="AlphaFoldDB" id="A0A7K0G4L4"/>
<sequence>MEQHIQHNSGPIADGDGRVFTAIVNQYCLEFSSWTRYMGISKYHEPLAKALRKSSLDLHLKINFPASGAAVFIPLVYFSEIGNHVFQFPGFAIDVEKDEVTGIDVTQFLELAVAEVQVLYPEWPPIDQALSSSHALAIAGQKIICHTALEERFFPVIERFKSMAMGDQSLLHDLATSWFRQYLNGIMEQPLTQSELDEVFLLVSFLGNQKILEEREMLKDVYLRLQSFLQQEHGEAIKTLLQQRRVEIKGDLFSCAGQYVRSVYNPLHQYFYSSKLLVPTSNAQVYYRYFAQEAVAISIRPFDLEKDLPMVHQWFHSDHAKTIWKMDWSLKALEDFYRTLLAEGISHSYIGEVNGEATFNFEIYWAARDILGDYYDVLPSDYGTHLFIAPTDKQKKFPSLITRTIVEWLFMQPEVGRLVGEGSVESRAALMNKVQVGFKLQHIIEMPHKKAYLNFCLREWYWEKFPQNHHHSLKTFINEHN</sequence>
<name>A0A7K0G4L4_9SPHI</name>
<evidence type="ECO:0000256" key="1">
    <source>
        <dbReference type="ARBA" id="ARBA00004924"/>
    </source>
</evidence>
<dbReference type="InterPro" id="IPR016181">
    <property type="entry name" value="Acyl_CoA_acyltransferase"/>
</dbReference>
<dbReference type="RefSeq" id="WP_154282794.1">
    <property type="nucleotide sequence ID" value="NZ_JBHUJQ010000001.1"/>
</dbReference>
<evidence type="ECO:0000259" key="2">
    <source>
        <dbReference type="SMART" id="SM01006"/>
    </source>
</evidence>
<organism evidence="3 4">
    <name type="scientific">Pedobacter petrophilus</name>
    <dbReference type="NCBI Taxonomy" id="1908241"/>
    <lineage>
        <taxon>Bacteria</taxon>
        <taxon>Pseudomonadati</taxon>
        <taxon>Bacteroidota</taxon>
        <taxon>Sphingobacteriia</taxon>
        <taxon>Sphingobacteriales</taxon>
        <taxon>Sphingobacteriaceae</taxon>
        <taxon>Pedobacter</taxon>
    </lineage>
</organism>
<comment type="caution">
    <text evidence="3">The sequence shown here is derived from an EMBL/GenBank/DDBJ whole genome shotgun (WGS) entry which is preliminary data.</text>
</comment>
<dbReference type="EMBL" id="WKKH01000050">
    <property type="protein sequence ID" value="MRX78390.1"/>
    <property type="molecule type" value="Genomic_DNA"/>
</dbReference>
<dbReference type="GO" id="GO:0016410">
    <property type="term" value="F:N-acyltransferase activity"/>
    <property type="evidence" value="ECO:0007669"/>
    <property type="project" value="TreeGrafter"/>
</dbReference>
<dbReference type="OrthoDB" id="2989563at2"/>
<dbReference type="PANTHER" id="PTHR31438:SF1">
    <property type="entry name" value="LYSINE N-ACYLTRANSFERASE C17G9.06C-RELATED"/>
    <property type="match status" value="1"/>
</dbReference>
<dbReference type="SMART" id="SM01006">
    <property type="entry name" value="AlcB"/>
    <property type="match status" value="1"/>
</dbReference>
<keyword evidence="3" id="KW-0808">Transferase</keyword>
<keyword evidence="4" id="KW-1185">Reference proteome</keyword>
<gene>
    <name evidence="3" type="ORF">GJU39_20105</name>
</gene>
<evidence type="ECO:0000313" key="3">
    <source>
        <dbReference type="EMBL" id="MRX78390.1"/>
    </source>
</evidence>
<dbReference type="Proteomes" id="UP000487757">
    <property type="component" value="Unassembled WGS sequence"/>
</dbReference>
<dbReference type="InterPro" id="IPR019432">
    <property type="entry name" value="Acyltransferase_MbtK/IucB-like"/>
</dbReference>
<dbReference type="Gene3D" id="3.40.630.30">
    <property type="match status" value="1"/>
</dbReference>